<accession>A0A9W7W1N3</accession>
<evidence type="ECO:0000313" key="1">
    <source>
        <dbReference type="EMBL" id="KAH9826494.1"/>
    </source>
</evidence>
<protein>
    <submittedName>
        <fullName evidence="1">Small secreted protein</fullName>
    </submittedName>
</protein>
<dbReference type="EMBL" id="RIBY02001978">
    <property type="protein sequence ID" value="KAH9826494.1"/>
    <property type="molecule type" value="Genomic_DNA"/>
</dbReference>
<reference evidence="1 2" key="1">
    <citation type="journal article" date="2018" name="IMA Fungus">
        <title>IMA Genome-F 10: Nine draft genome sequences of Claviceps purpurea s.lat., including C. arundinis, C. humidiphila, and C. cf. spartinae, pseudomolecules for the pitch canker pathogen Fusarium circinatum, draft genome of Davidsoniella eucalypti, Grosmannia galeiformis, Quambalaria eucalypti, and Teratosphaeria destructans.</title>
        <authorList>
            <person name="Wingfield B.D."/>
            <person name="Liu M."/>
            <person name="Nguyen H.D."/>
            <person name="Lane F.A."/>
            <person name="Morgan S.W."/>
            <person name="De Vos L."/>
            <person name="Wilken P.M."/>
            <person name="Duong T.A."/>
            <person name="Aylward J."/>
            <person name="Coetzee M.P."/>
            <person name="Dadej K."/>
            <person name="De Beer Z.W."/>
            <person name="Findlay W."/>
            <person name="Havenga M."/>
            <person name="Kolarik M."/>
            <person name="Menzies J.G."/>
            <person name="Naidoo K."/>
            <person name="Pochopski O."/>
            <person name="Shoukouhi P."/>
            <person name="Santana Q.C."/>
            <person name="Seifert K.A."/>
            <person name="Soal N."/>
            <person name="Steenkamp E.T."/>
            <person name="Tatham C.T."/>
            <person name="van der Nest M.A."/>
            <person name="Wingfield M.J."/>
        </authorList>
    </citation>
    <scope>NUCLEOTIDE SEQUENCE [LARGE SCALE GENOMIC DNA]</scope>
    <source>
        <strain evidence="1">CMW44962</strain>
    </source>
</reference>
<name>A0A9W7W1N3_9PEZI</name>
<sequence length="92" mass="10057">MDAYHGAPYGKLLPTGNRKVSRTLMVTGDCYAYTCEAPTEMVDDPRAHTFFWTKQGKDKHGTGTSCIKSPITGKCGCENSNGQFMPESDDCV</sequence>
<dbReference type="PANTHER" id="PTHR35396">
    <property type="entry name" value="SMALL SECRETED PROTEIN"/>
    <property type="match status" value="1"/>
</dbReference>
<proteinExistence type="predicted"/>
<evidence type="ECO:0000313" key="2">
    <source>
        <dbReference type="Proteomes" id="UP001138500"/>
    </source>
</evidence>
<dbReference type="Proteomes" id="UP001138500">
    <property type="component" value="Unassembled WGS sequence"/>
</dbReference>
<dbReference type="AlphaFoldDB" id="A0A9W7W1N3"/>
<dbReference type="OrthoDB" id="160054at2759"/>
<keyword evidence="2" id="KW-1185">Reference proteome</keyword>
<gene>
    <name evidence="1" type="ORF">Tdes44962_MAKER00457</name>
</gene>
<comment type="caution">
    <text evidence="1">The sequence shown here is derived from an EMBL/GenBank/DDBJ whole genome shotgun (WGS) entry which is preliminary data.</text>
</comment>
<dbReference type="PANTHER" id="PTHR35396:SF1">
    <property type="entry name" value="SMALL SECRETED PROTEIN"/>
    <property type="match status" value="1"/>
</dbReference>
<reference evidence="1 2" key="2">
    <citation type="journal article" date="2021" name="Curr. Genet.">
        <title>Genetic response to nitrogen starvation in the aggressive Eucalyptus foliar pathogen Teratosphaeria destructans.</title>
        <authorList>
            <person name="Havenga M."/>
            <person name="Wingfield B.D."/>
            <person name="Wingfield M.J."/>
            <person name="Dreyer L.L."/>
            <person name="Roets F."/>
            <person name="Aylward J."/>
        </authorList>
    </citation>
    <scope>NUCLEOTIDE SEQUENCE [LARGE SCALE GENOMIC DNA]</scope>
    <source>
        <strain evidence="1">CMW44962</strain>
    </source>
</reference>
<organism evidence="1 2">
    <name type="scientific">Teratosphaeria destructans</name>
    <dbReference type="NCBI Taxonomy" id="418781"/>
    <lineage>
        <taxon>Eukaryota</taxon>
        <taxon>Fungi</taxon>
        <taxon>Dikarya</taxon>
        <taxon>Ascomycota</taxon>
        <taxon>Pezizomycotina</taxon>
        <taxon>Dothideomycetes</taxon>
        <taxon>Dothideomycetidae</taxon>
        <taxon>Mycosphaerellales</taxon>
        <taxon>Teratosphaeriaceae</taxon>
        <taxon>Teratosphaeria</taxon>
    </lineage>
</organism>